<keyword evidence="2" id="KW-0472">Membrane</keyword>
<feature type="compositionally biased region" description="Gly residues" evidence="1">
    <location>
        <begin position="119"/>
        <end position="132"/>
    </location>
</feature>
<feature type="compositionally biased region" description="Low complexity" evidence="1">
    <location>
        <begin position="167"/>
        <end position="193"/>
    </location>
</feature>
<protein>
    <submittedName>
        <fullName evidence="3">Transmembrane protein 221</fullName>
    </submittedName>
</protein>
<dbReference type="OMA" id="WNVITQE"/>
<feature type="compositionally biased region" description="Polar residues" evidence="1">
    <location>
        <begin position="414"/>
        <end position="423"/>
    </location>
</feature>
<evidence type="ECO:0000256" key="1">
    <source>
        <dbReference type="SAM" id="MobiDB-lite"/>
    </source>
</evidence>
<reference evidence="4" key="1">
    <citation type="submission" date="2019-10" db="EMBL/GenBank/DDBJ databases">
        <title>Corvus moneduloides (New Caledonian crow) genome, bCorMon1, primary haplotype.</title>
        <authorList>
            <person name="Rutz C."/>
            <person name="Fungtammasan C."/>
            <person name="Mountcastle J."/>
            <person name="Formenti G."/>
            <person name="Chow W."/>
            <person name="Howe K."/>
            <person name="Steele M.P."/>
            <person name="Fernandes J."/>
            <person name="Gilbert M.T.P."/>
            <person name="Fedrigo O."/>
            <person name="Jarvis E.D."/>
            <person name="Gemmell N."/>
        </authorList>
    </citation>
    <scope>NUCLEOTIDE SEQUENCE [LARGE SCALE GENOMIC DNA]</scope>
</reference>
<dbReference type="AlphaFoldDB" id="A0A8U7NF02"/>
<accession>A0A8U7NF02</accession>
<evidence type="ECO:0000313" key="4">
    <source>
        <dbReference type="Proteomes" id="UP000694553"/>
    </source>
</evidence>
<feature type="transmembrane region" description="Helical" evidence="2">
    <location>
        <begin position="334"/>
        <end position="358"/>
    </location>
</feature>
<name>A0A8U7NF02_CORMO</name>
<feature type="transmembrane region" description="Helical" evidence="2">
    <location>
        <begin position="278"/>
        <end position="303"/>
    </location>
</feature>
<dbReference type="PANTHER" id="PTHR36132">
    <property type="entry name" value="TRANSMEMBRANE PROTEIN 221"/>
    <property type="match status" value="1"/>
</dbReference>
<keyword evidence="4" id="KW-1185">Reference proteome</keyword>
<feature type="region of interest" description="Disordered" evidence="1">
    <location>
        <begin position="450"/>
        <end position="475"/>
    </location>
</feature>
<dbReference type="Ensembl" id="ENSCMUT00000030844.1">
    <property type="protein sequence ID" value="ENSCMUP00000033091.1"/>
    <property type="gene ID" value="ENSCMUG00000017157.1"/>
</dbReference>
<organism evidence="3 4">
    <name type="scientific">Corvus moneduloides</name>
    <name type="common">New Caledonian crow</name>
    <dbReference type="NCBI Taxonomy" id="1196302"/>
    <lineage>
        <taxon>Eukaryota</taxon>
        <taxon>Metazoa</taxon>
        <taxon>Chordata</taxon>
        <taxon>Craniata</taxon>
        <taxon>Vertebrata</taxon>
        <taxon>Euteleostomi</taxon>
        <taxon>Archelosauria</taxon>
        <taxon>Archosauria</taxon>
        <taxon>Dinosauria</taxon>
        <taxon>Saurischia</taxon>
        <taxon>Theropoda</taxon>
        <taxon>Coelurosauria</taxon>
        <taxon>Aves</taxon>
        <taxon>Neognathae</taxon>
        <taxon>Neoaves</taxon>
        <taxon>Telluraves</taxon>
        <taxon>Australaves</taxon>
        <taxon>Passeriformes</taxon>
        <taxon>Corvoidea</taxon>
        <taxon>Corvidae</taxon>
        <taxon>Corvus</taxon>
    </lineage>
</organism>
<feature type="compositionally biased region" description="Low complexity" evidence="1">
    <location>
        <begin position="206"/>
        <end position="216"/>
    </location>
</feature>
<dbReference type="Proteomes" id="UP000694553">
    <property type="component" value="Unassembled WGS sequence"/>
</dbReference>
<gene>
    <name evidence="3" type="primary">TMEM221</name>
</gene>
<keyword evidence="2" id="KW-1133">Transmembrane helix</keyword>
<dbReference type="Pfam" id="PF15038">
    <property type="entry name" value="Jiraiya"/>
    <property type="match status" value="1"/>
</dbReference>
<evidence type="ECO:0000256" key="2">
    <source>
        <dbReference type="SAM" id="Phobius"/>
    </source>
</evidence>
<feature type="region of interest" description="Disordered" evidence="1">
    <location>
        <begin position="397"/>
        <end position="435"/>
    </location>
</feature>
<sequence length="522" mass="53957">MGNSWGSQGPGRGSFLSLAGLGTFRALPPGLEGTIPAQVEAKGACPWGFGIRESRRPLPTSLGLHRGGQSRGFPSSRKSRAGNGESGESGPVSVCPSARPSSSVPTPSHRPEEAPGAPPGAGTGRSRPGGPGRSRPGGRTGPSRRAAARERRRTPANGGAPGPVPLPGASSRFPFHVRVPAAAAPRSRGAHAPSAPPRCPVPPGSPRFSPAPGAGPAMPSAYPRRALTVLLLFGTLSAAMALLSSSLIFQLPSGRASPAGGAGAGGGRGALPEPVAAAVLPVSAVLAALCLVLNVSCLLLCLLHGYFSTELCRGQPGPDRADCFLLDSCSVRHAAIGLFCCGVCLYLTALALFMLLLFEPEAAIASACILASGILVLLITVLHALLRASQISQRSRSEPSQALYENDSAPHGDSSGSDLNNKNAAPPRPRPEIHREFSFPPFLERKSQLGSASSSNLSSAGSPGKEFQQEFQQECRDLSRTHRTLSVESGLLQGQGKPWNVITQEMRNVMSRKPTGKDSTLV</sequence>
<evidence type="ECO:0000313" key="3">
    <source>
        <dbReference type="Ensembl" id="ENSCMUP00000033091.1"/>
    </source>
</evidence>
<proteinExistence type="predicted"/>
<feature type="compositionally biased region" description="Pro residues" evidence="1">
    <location>
        <begin position="194"/>
        <end position="205"/>
    </location>
</feature>
<keyword evidence="2" id="KW-0812">Transmembrane</keyword>
<feature type="compositionally biased region" description="Low complexity" evidence="1">
    <location>
        <begin position="450"/>
        <end position="462"/>
    </location>
</feature>
<reference evidence="3" key="3">
    <citation type="submission" date="2025-09" db="UniProtKB">
        <authorList>
            <consortium name="Ensembl"/>
        </authorList>
    </citation>
    <scope>IDENTIFICATION</scope>
</reference>
<reference evidence="3" key="2">
    <citation type="submission" date="2025-08" db="UniProtKB">
        <authorList>
            <consortium name="Ensembl"/>
        </authorList>
    </citation>
    <scope>IDENTIFICATION</scope>
</reference>
<feature type="transmembrane region" description="Helical" evidence="2">
    <location>
        <begin position="226"/>
        <end position="249"/>
    </location>
</feature>
<feature type="transmembrane region" description="Helical" evidence="2">
    <location>
        <begin position="364"/>
        <end position="386"/>
    </location>
</feature>
<dbReference type="PANTHER" id="PTHR36132:SF1">
    <property type="entry name" value="TRANSMEMBRANE PROTEIN 221"/>
    <property type="match status" value="1"/>
</dbReference>
<feature type="region of interest" description="Disordered" evidence="1">
    <location>
        <begin position="49"/>
        <end position="216"/>
    </location>
</feature>
<dbReference type="InterPro" id="IPR053101">
    <property type="entry name" value="TM221"/>
</dbReference>
<dbReference type="InterPro" id="IPR029201">
    <property type="entry name" value="Jiraiya"/>
</dbReference>